<feature type="compositionally biased region" description="Low complexity" evidence="4">
    <location>
        <begin position="661"/>
        <end position="674"/>
    </location>
</feature>
<dbReference type="RefSeq" id="WP_242960947.1">
    <property type="nucleotide sequence ID" value="NZ_BAABFM010000027.1"/>
</dbReference>
<feature type="compositionally biased region" description="Acidic residues" evidence="4">
    <location>
        <begin position="634"/>
        <end position="643"/>
    </location>
</feature>
<dbReference type="SUPFAM" id="SSF56519">
    <property type="entry name" value="Penicillin binding protein dimerisation domain"/>
    <property type="match status" value="1"/>
</dbReference>
<dbReference type="GO" id="GO:0071555">
    <property type="term" value="P:cell wall organization"/>
    <property type="evidence" value="ECO:0007669"/>
    <property type="project" value="TreeGrafter"/>
</dbReference>
<dbReference type="Gene3D" id="3.40.710.10">
    <property type="entry name" value="DD-peptidase/beta-lactamase superfamily"/>
    <property type="match status" value="1"/>
</dbReference>
<evidence type="ECO:0000256" key="1">
    <source>
        <dbReference type="ARBA" id="ARBA00004370"/>
    </source>
</evidence>
<keyword evidence="9" id="KW-1185">Reference proteome</keyword>
<dbReference type="AlphaFoldDB" id="A0A1I5FBB7"/>
<comment type="similarity">
    <text evidence="2">Belongs to the transpeptidase family.</text>
</comment>
<evidence type="ECO:0000313" key="9">
    <source>
        <dbReference type="Proteomes" id="UP000198806"/>
    </source>
</evidence>
<feature type="compositionally biased region" description="Polar residues" evidence="4">
    <location>
        <begin position="644"/>
        <end position="659"/>
    </location>
</feature>
<dbReference type="Pfam" id="PF03717">
    <property type="entry name" value="PBP_dimer"/>
    <property type="match status" value="1"/>
</dbReference>
<evidence type="ECO:0000259" key="7">
    <source>
        <dbReference type="Pfam" id="PF03717"/>
    </source>
</evidence>
<dbReference type="Proteomes" id="UP000198806">
    <property type="component" value="Unassembled WGS sequence"/>
</dbReference>
<dbReference type="InterPro" id="IPR050515">
    <property type="entry name" value="Beta-lactam/transpept"/>
</dbReference>
<reference evidence="8 9" key="1">
    <citation type="submission" date="2016-10" db="EMBL/GenBank/DDBJ databases">
        <authorList>
            <person name="de Groot N.N."/>
        </authorList>
    </citation>
    <scope>NUCLEOTIDE SEQUENCE [LARGE SCALE GENOMIC DNA]</scope>
    <source>
        <strain evidence="8 9">DSM 1283</strain>
    </source>
</reference>
<feature type="compositionally biased region" description="Acidic residues" evidence="4">
    <location>
        <begin position="675"/>
        <end position="684"/>
    </location>
</feature>
<sequence>MNRRAKEKKRKSFTPKMQAKLLLVFCVIIIALIALIGRLVYLNRKDGEKYAKRVLSQQTYTSSTIPYRRGSILDRKGTVLAASQKVYHLILDVKYMLKEKEDNLEPTITALVDTYDSLSRKELMEIVKTKPESQYVKLLKNLTYDQMTAMKNKIEEKDSHIKGVWFEEDYIRSYPYDSLASHVIGFTASGNVGTWGIEQYYNEELNGTNGREYGYIDSELNLERHIKPAVNGNTIITTIDASVQGIVQKHVDAFNEEYGSKNIGVLIMNPNNGEIYAMVSNKAYDLNNPTDLSSFYTKKEIEGMTEDDKLEALNKIWRNFTINDAWEPGSTFKPITVAAALEEGLISADDTFFCDGYEKVGGYTIKCSNRAGHGTITLQEALMKSCNDALMQIAAKEGKKLFYNYQTFFGFGEKVGIDLPGEANGILMPKKDRVDSALATNSFGQNFTSTMVQVAAAYSSLINGGYFYQPHVAKEIINDQGATVKTFDKNLIRKTVSKETSNFIKEAMFQTVEAGTAKHAQVPGYTVGGKTGTAEKLPRADKTYIVSFIGNVPADNPEIVIYVVIDEAQNVIKQADSSLATKLTSQILAEVLPFLEIYPSHDDVFTDTEGGTGSNSNRDSESTANGASSGNNSNEEENSEENNDSLTNQSNEGNNTESGQESETNSGEAGTGTEEGPETSDESYPDVLSGLGEETEE</sequence>
<organism evidence="8 9">
    <name type="scientific">Anaerocolumna aminovalerica</name>
    <dbReference type="NCBI Taxonomy" id="1527"/>
    <lineage>
        <taxon>Bacteria</taxon>
        <taxon>Bacillati</taxon>
        <taxon>Bacillota</taxon>
        <taxon>Clostridia</taxon>
        <taxon>Lachnospirales</taxon>
        <taxon>Lachnospiraceae</taxon>
        <taxon>Anaerocolumna</taxon>
    </lineage>
</organism>
<evidence type="ECO:0000313" key="8">
    <source>
        <dbReference type="EMBL" id="SFO21047.1"/>
    </source>
</evidence>
<evidence type="ECO:0000256" key="2">
    <source>
        <dbReference type="ARBA" id="ARBA00007171"/>
    </source>
</evidence>
<evidence type="ECO:0000256" key="4">
    <source>
        <dbReference type="SAM" id="MobiDB-lite"/>
    </source>
</evidence>
<protein>
    <submittedName>
        <fullName evidence="8">Stage V sporulation protein D (Sporulation-specific penicillin-binding protein)</fullName>
    </submittedName>
</protein>
<feature type="region of interest" description="Disordered" evidence="4">
    <location>
        <begin position="605"/>
        <end position="697"/>
    </location>
</feature>
<keyword evidence="5" id="KW-0812">Transmembrane</keyword>
<evidence type="ECO:0000256" key="5">
    <source>
        <dbReference type="SAM" id="Phobius"/>
    </source>
</evidence>
<dbReference type="InterPro" id="IPR036138">
    <property type="entry name" value="PBP_dimer_sf"/>
</dbReference>
<dbReference type="GO" id="GO:0008658">
    <property type="term" value="F:penicillin binding"/>
    <property type="evidence" value="ECO:0007669"/>
    <property type="project" value="InterPro"/>
</dbReference>
<comment type="subcellular location">
    <subcellularLocation>
        <location evidence="1">Membrane</location>
    </subcellularLocation>
</comment>
<evidence type="ECO:0000259" key="6">
    <source>
        <dbReference type="Pfam" id="PF00905"/>
    </source>
</evidence>
<proteinExistence type="inferred from homology"/>
<dbReference type="InterPro" id="IPR005311">
    <property type="entry name" value="PBP_dimer"/>
</dbReference>
<dbReference type="PANTHER" id="PTHR30627">
    <property type="entry name" value="PEPTIDOGLYCAN D,D-TRANSPEPTIDASE"/>
    <property type="match status" value="1"/>
</dbReference>
<feature type="compositionally biased region" description="Low complexity" evidence="4">
    <location>
        <begin position="622"/>
        <end position="633"/>
    </location>
</feature>
<dbReference type="GO" id="GO:0005886">
    <property type="term" value="C:plasma membrane"/>
    <property type="evidence" value="ECO:0007669"/>
    <property type="project" value="TreeGrafter"/>
</dbReference>
<dbReference type="InterPro" id="IPR012338">
    <property type="entry name" value="Beta-lactam/transpept-like"/>
</dbReference>
<dbReference type="InterPro" id="IPR001460">
    <property type="entry name" value="PCN-bd_Tpept"/>
</dbReference>
<dbReference type="Pfam" id="PF00905">
    <property type="entry name" value="Transpeptidase"/>
    <property type="match status" value="1"/>
</dbReference>
<feature type="domain" description="Penicillin-binding protein dimerisation" evidence="7">
    <location>
        <begin position="65"/>
        <end position="218"/>
    </location>
</feature>
<evidence type="ECO:0000256" key="3">
    <source>
        <dbReference type="ARBA" id="ARBA00023136"/>
    </source>
</evidence>
<accession>A0A1I5FBB7</accession>
<dbReference type="STRING" id="1527.SAMN04489757_11322"/>
<dbReference type="EMBL" id="FOWD01000013">
    <property type="protein sequence ID" value="SFO21047.1"/>
    <property type="molecule type" value="Genomic_DNA"/>
</dbReference>
<keyword evidence="3 5" id="KW-0472">Membrane</keyword>
<name>A0A1I5FBB7_9FIRM</name>
<dbReference type="PANTHER" id="PTHR30627:SF1">
    <property type="entry name" value="PEPTIDOGLYCAN D,D-TRANSPEPTIDASE FTSI"/>
    <property type="match status" value="1"/>
</dbReference>
<gene>
    <name evidence="8" type="ORF">SAMN04489757_11322</name>
</gene>
<dbReference type="Gene3D" id="3.90.1310.10">
    <property type="entry name" value="Penicillin-binding protein 2a (Domain 2)"/>
    <property type="match status" value="1"/>
</dbReference>
<dbReference type="SUPFAM" id="SSF56601">
    <property type="entry name" value="beta-lactamase/transpeptidase-like"/>
    <property type="match status" value="1"/>
</dbReference>
<feature type="domain" description="Penicillin-binding protein transpeptidase" evidence="6">
    <location>
        <begin position="264"/>
        <end position="588"/>
    </location>
</feature>
<keyword evidence="5" id="KW-1133">Transmembrane helix</keyword>
<feature type="transmembrane region" description="Helical" evidence="5">
    <location>
        <begin position="21"/>
        <end position="41"/>
    </location>
</feature>